<proteinExistence type="predicted"/>
<sequence length="240" mass="25607" precursor="true">MNIPRFRVLPLLALAAGACASPAWAADPVTDALQKAYVPYRAALFKTNAGQAGESADALKQAQQAWSQVTQLVKSQPTVPYANDALMARTLSGVEEHYARAVQQVAAGQLSQAHDTLEGVRDLLSELRRQNQVIVYSDHMNAYHAQMEHLLDEGPKWLKADDGLPKLAAQAGVLTYLAGLLASEAPASAQSSAEFKDLLGAVTRSVEALNAAVAAGDKARIEKAIGQVKAPYSKLFIKFG</sequence>
<accession>A0A4P6WYW6</accession>
<dbReference type="Proteomes" id="UP000293912">
    <property type="component" value="Chromosome"/>
</dbReference>
<gene>
    <name evidence="2" type="ORF">HPF_01945</name>
</gene>
<evidence type="ECO:0000313" key="2">
    <source>
        <dbReference type="EMBL" id="QBM26424.1"/>
    </source>
</evidence>
<feature type="chain" id="PRO_5020369316" evidence="1">
    <location>
        <begin position="26"/>
        <end position="240"/>
    </location>
</feature>
<evidence type="ECO:0000313" key="3">
    <source>
        <dbReference type="Proteomes" id="UP000293912"/>
    </source>
</evidence>
<organism evidence="2 3">
    <name type="scientific">Hydrogenophaga pseudoflava</name>
    <name type="common">Pseudomonas carboxydoflava</name>
    <dbReference type="NCBI Taxonomy" id="47421"/>
    <lineage>
        <taxon>Bacteria</taxon>
        <taxon>Pseudomonadati</taxon>
        <taxon>Pseudomonadota</taxon>
        <taxon>Betaproteobacteria</taxon>
        <taxon>Burkholderiales</taxon>
        <taxon>Comamonadaceae</taxon>
        <taxon>Hydrogenophaga</taxon>
    </lineage>
</organism>
<feature type="signal peptide" evidence="1">
    <location>
        <begin position="1"/>
        <end position="25"/>
    </location>
</feature>
<dbReference type="EMBL" id="CP037867">
    <property type="protein sequence ID" value="QBM26424.1"/>
    <property type="molecule type" value="Genomic_DNA"/>
</dbReference>
<dbReference type="RefSeq" id="WP_207959293.1">
    <property type="nucleotide sequence ID" value="NZ_CP037867.1"/>
</dbReference>
<evidence type="ECO:0000256" key="1">
    <source>
        <dbReference type="SAM" id="SignalP"/>
    </source>
</evidence>
<reference evidence="2 3" key="1">
    <citation type="submission" date="2019-03" db="EMBL/GenBank/DDBJ databases">
        <authorList>
            <person name="Sebastian G."/>
            <person name="Baumann P."/>
            <person name="Ruckert C."/>
            <person name="Kalinowski J."/>
            <person name="Nebel B."/>
            <person name="Takors R."/>
            <person name="Blombach B."/>
        </authorList>
    </citation>
    <scope>NUCLEOTIDE SEQUENCE [LARGE SCALE GENOMIC DNA]</scope>
    <source>
        <strain evidence="2 3">DSM 1084</strain>
    </source>
</reference>
<keyword evidence="3" id="KW-1185">Reference proteome</keyword>
<dbReference type="KEGG" id="hpse:HPF_01945"/>
<keyword evidence="1" id="KW-0732">Signal</keyword>
<dbReference type="AlphaFoldDB" id="A0A4P6WYW6"/>
<dbReference type="PROSITE" id="PS51257">
    <property type="entry name" value="PROKAR_LIPOPROTEIN"/>
    <property type="match status" value="1"/>
</dbReference>
<name>A0A4P6WYW6_HYDPS</name>
<protein>
    <submittedName>
        <fullName evidence="2">Uncharacterized protein</fullName>
    </submittedName>
</protein>